<dbReference type="RefSeq" id="WP_188216195.1">
    <property type="nucleotide sequence ID" value="NZ_BAABGH010000011.1"/>
</dbReference>
<organism evidence="1 2">
    <name type="scientific">Aestuariibaculum suncheonense</name>
    <dbReference type="NCBI Taxonomy" id="1028745"/>
    <lineage>
        <taxon>Bacteria</taxon>
        <taxon>Pseudomonadati</taxon>
        <taxon>Bacteroidota</taxon>
        <taxon>Flavobacteriia</taxon>
        <taxon>Flavobacteriales</taxon>
        <taxon>Flavobacteriaceae</taxon>
    </lineage>
</organism>
<accession>A0A8J6QH46</accession>
<evidence type="ECO:0000313" key="2">
    <source>
        <dbReference type="Proteomes" id="UP000602057"/>
    </source>
</evidence>
<reference evidence="1" key="2">
    <citation type="submission" date="2020-09" db="EMBL/GenBank/DDBJ databases">
        <authorList>
            <person name="Wu Z."/>
        </authorList>
    </citation>
    <scope>NUCLEOTIDE SEQUENCE</scope>
    <source>
        <strain evidence="1">SC17</strain>
    </source>
</reference>
<evidence type="ECO:0000313" key="1">
    <source>
        <dbReference type="EMBL" id="MBD0835707.1"/>
    </source>
</evidence>
<keyword evidence="2" id="KW-1185">Reference proteome</keyword>
<dbReference type="EMBL" id="JACVXC010000003">
    <property type="protein sequence ID" value="MBD0835707.1"/>
    <property type="molecule type" value="Genomic_DNA"/>
</dbReference>
<dbReference type="Proteomes" id="UP000602057">
    <property type="component" value="Unassembled WGS sequence"/>
</dbReference>
<proteinExistence type="predicted"/>
<protein>
    <submittedName>
        <fullName evidence="1">Uncharacterized protein</fullName>
    </submittedName>
</protein>
<reference evidence="1" key="1">
    <citation type="journal article" date="2013" name="Int. J. Syst. Evol. Microbiol.">
        <title>Aestuariibaculum suncheonense gen. nov., sp. nov., a marine bacterium of the family Flavobacteriaceae isolated from a tidal flat and emended descriptions of the genera Gaetbulibacter and Tamlana.</title>
        <authorList>
            <person name="Jeong S.H."/>
            <person name="Park M.S."/>
            <person name="Jin H.M."/>
            <person name="Lee K."/>
            <person name="Park W."/>
            <person name="Jeon C.O."/>
        </authorList>
    </citation>
    <scope>NUCLEOTIDE SEQUENCE</scope>
    <source>
        <strain evidence="1">SC17</strain>
    </source>
</reference>
<name>A0A8J6QH46_9FLAO</name>
<comment type="caution">
    <text evidence="1">The sequence shown here is derived from an EMBL/GenBank/DDBJ whole genome shotgun (WGS) entry which is preliminary data.</text>
</comment>
<dbReference type="AlphaFoldDB" id="A0A8J6QH46"/>
<sequence length="155" mass="17630">MSKKLTFQILAFIGVLHLNGQNLQCKSSIEDSGSTFEVTNDFYILRINSNLNIIQKAQIVDFGIYSKFEMPVLFEVKLNEKWKLFSGVNLMLFKDGLTGNDSPLLNANFGIEYEPTNNLMFNAQFNYRSSNDNPIKTDFTSGLRESFTVGSKLKF</sequence>
<gene>
    <name evidence="1" type="ORF">ICJ84_09695</name>
</gene>